<dbReference type="Proteomes" id="UP000257109">
    <property type="component" value="Unassembled WGS sequence"/>
</dbReference>
<comment type="caution">
    <text evidence="2">The sequence shown here is derived from an EMBL/GenBank/DDBJ whole genome shotgun (WGS) entry which is preliminary data.</text>
</comment>
<accession>A0A371HTU6</accession>
<name>A0A371HTU6_MUCPR</name>
<dbReference type="EMBL" id="QJKJ01001727">
    <property type="protein sequence ID" value="RDY06202.1"/>
    <property type="molecule type" value="Genomic_DNA"/>
</dbReference>
<keyword evidence="1" id="KW-0812">Transmembrane</keyword>
<evidence type="ECO:0000313" key="2">
    <source>
        <dbReference type="EMBL" id="RDY06202.1"/>
    </source>
</evidence>
<evidence type="ECO:0000256" key="1">
    <source>
        <dbReference type="SAM" id="Phobius"/>
    </source>
</evidence>
<keyword evidence="1" id="KW-1133">Transmembrane helix</keyword>
<reference evidence="2" key="1">
    <citation type="submission" date="2018-05" db="EMBL/GenBank/DDBJ databases">
        <title>Draft genome of Mucuna pruriens seed.</title>
        <authorList>
            <person name="Nnadi N.E."/>
            <person name="Vos R."/>
            <person name="Hasami M.H."/>
            <person name="Devisetty U.K."/>
            <person name="Aguiy J.C."/>
        </authorList>
    </citation>
    <scope>NUCLEOTIDE SEQUENCE [LARGE SCALE GENOMIC DNA]</scope>
    <source>
        <strain evidence="2">JCA_2017</strain>
    </source>
</reference>
<sequence>MDEIIPWFVDICNLIVASKFPLEAFMLNKEKIKSDAINYIWDDPYLWRLYSDQVIRKCILNPEIQLILHFCYSTSGGGHYGSTRTVGSIGPPFSETPINLSSPANNVKEQGWPLAEGMKCPSNQFCFVKSLILWGPFLISIGYSYILLVVDYVWCAKSSYKWLRESLLQSSYVLSTREHTIPRGMAKLKYSIGKSRKICKRWQILAEKTRADSLRMLYGHTGQHTRLR</sequence>
<feature type="non-terminal residue" evidence="2">
    <location>
        <position position="1"/>
    </location>
</feature>
<feature type="transmembrane region" description="Helical" evidence="1">
    <location>
        <begin position="131"/>
        <end position="154"/>
    </location>
</feature>
<protein>
    <submittedName>
        <fullName evidence="2">Uncharacterized protein</fullName>
    </submittedName>
</protein>
<evidence type="ECO:0000313" key="3">
    <source>
        <dbReference type="Proteomes" id="UP000257109"/>
    </source>
</evidence>
<keyword evidence="3" id="KW-1185">Reference proteome</keyword>
<dbReference type="AlphaFoldDB" id="A0A371HTU6"/>
<proteinExistence type="predicted"/>
<organism evidence="2 3">
    <name type="scientific">Mucuna pruriens</name>
    <name type="common">Velvet bean</name>
    <name type="synonym">Dolichos pruriens</name>
    <dbReference type="NCBI Taxonomy" id="157652"/>
    <lineage>
        <taxon>Eukaryota</taxon>
        <taxon>Viridiplantae</taxon>
        <taxon>Streptophyta</taxon>
        <taxon>Embryophyta</taxon>
        <taxon>Tracheophyta</taxon>
        <taxon>Spermatophyta</taxon>
        <taxon>Magnoliopsida</taxon>
        <taxon>eudicotyledons</taxon>
        <taxon>Gunneridae</taxon>
        <taxon>Pentapetalae</taxon>
        <taxon>rosids</taxon>
        <taxon>fabids</taxon>
        <taxon>Fabales</taxon>
        <taxon>Fabaceae</taxon>
        <taxon>Papilionoideae</taxon>
        <taxon>50 kb inversion clade</taxon>
        <taxon>NPAAA clade</taxon>
        <taxon>indigoferoid/millettioid clade</taxon>
        <taxon>Phaseoleae</taxon>
        <taxon>Mucuna</taxon>
    </lineage>
</organism>
<keyword evidence="1" id="KW-0472">Membrane</keyword>
<gene>
    <name evidence="2" type="ORF">CR513_09845</name>
</gene>